<feature type="active site" description="Nucleophile" evidence="5">
    <location>
        <position position="38"/>
    </location>
</feature>
<dbReference type="InterPro" id="IPR020103">
    <property type="entry name" value="PsdUridine_synth_cat_dom_sf"/>
</dbReference>
<dbReference type="InterPro" id="IPR002501">
    <property type="entry name" value="PsdUridine_synth_N"/>
</dbReference>
<dbReference type="PANTHER" id="PTHR13767">
    <property type="entry name" value="TRNA-PSEUDOURIDINE SYNTHASE"/>
    <property type="match status" value="1"/>
</dbReference>
<organism evidence="8 9">
    <name type="scientific">Clostridium aceticum</name>
    <dbReference type="NCBI Taxonomy" id="84022"/>
    <lineage>
        <taxon>Bacteria</taxon>
        <taxon>Bacillati</taxon>
        <taxon>Bacillota</taxon>
        <taxon>Clostridia</taxon>
        <taxon>Eubacteriales</taxon>
        <taxon>Clostridiaceae</taxon>
        <taxon>Clostridium</taxon>
    </lineage>
</organism>
<dbReference type="Pfam" id="PF16198">
    <property type="entry name" value="TruB_C_2"/>
    <property type="match status" value="1"/>
</dbReference>
<dbReference type="GO" id="GO:0003723">
    <property type="term" value="F:RNA binding"/>
    <property type="evidence" value="ECO:0007669"/>
    <property type="project" value="InterPro"/>
</dbReference>
<name>A0A0D8I9N2_9CLOT</name>
<evidence type="ECO:0000256" key="5">
    <source>
        <dbReference type="HAMAP-Rule" id="MF_01080"/>
    </source>
</evidence>
<dbReference type="PATRIC" id="fig|84022.5.peg.1787"/>
<dbReference type="Gene3D" id="3.30.2350.10">
    <property type="entry name" value="Pseudouridine synthase"/>
    <property type="match status" value="1"/>
</dbReference>
<evidence type="ECO:0000313" key="9">
    <source>
        <dbReference type="Proteomes" id="UP000035704"/>
    </source>
</evidence>
<keyword evidence="9" id="KW-1185">Reference proteome</keyword>
<accession>A0A0D8I9N2</accession>
<evidence type="ECO:0000256" key="1">
    <source>
        <dbReference type="ARBA" id="ARBA00000385"/>
    </source>
</evidence>
<dbReference type="NCBIfam" id="TIGR00431">
    <property type="entry name" value="TruB"/>
    <property type="match status" value="1"/>
</dbReference>
<feature type="domain" description="tRNA pseudouridylate synthase B C-terminal" evidence="7">
    <location>
        <begin position="171"/>
        <end position="229"/>
    </location>
</feature>
<evidence type="ECO:0000259" key="6">
    <source>
        <dbReference type="Pfam" id="PF01509"/>
    </source>
</evidence>
<dbReference type="InterPro" id="IPR036974">
    <property type="entry name" value="PUA_sf"/>
</dbReference>
<evidence type="ECO:0000256" key="3">
    <source>
        <dbReference type="ARBA" id="ARBA00022694"/>
    </source>
</evidence>
<dbReference type="KEGG" id="cace:CACET_c19820"/>
<dbReference type="EC" id="5.4.99.25" evidence="5"/>
<evidence type="ECO:0000256" key="2">
    <source>
        <dbReference type="ARBA" id="ARBA00005642"/>
    </source>
</evidence>
<dbReference type="PANTHER" id="PTHR13767:SF2">
    <property type="entry name" value="PSEUDOURIDYLATE SYNTHASE TRUB1"/>
    <property type="match status" value="1"/>
</dbReference>
<dbReference type="Proteomes" id="UP000035704">
    <property type="component" value="Chromosome"/>
</dbReference>
<gene>
    <name evidence="5 8" type="primary">truB</name>
    <name evidence="8" type="ORF">CACET_c19820</name>
</gene>
<dbReference type="InterPro" id="IPR032819">
    <property type="entry name" value="TruB_C"/>
</dbReference>
<reference evidence="8 9" key="1">
    <citation type="submission" date="2014-10" db="EMBL/GenBank/DDBJ databases">
        <title>Genome sequence of Clostridium aceticum DSM 1496.</title>
        <authorList>
            <person name="Poehlein A."/>
            <person name="Schiel-Bengelsdorf B."/>
            <person name="Gottschalk G."/>
            <person name="Duerre P."/>
            <person name="Daniel R."/>
        </authorList>
    </citation>
    <scope>NUCLEOTIDE SEQUENCE [LARGE SCALE GENOMIC DNA]</scope>
    <source>
        <strain evidence="8 9">DSM 1496</strain>
    </source>
</reference>
<sequence>MKGILNILKPPGMTSHDVVSRVRKKTRIKKVGHTGTLDPNAAGVLPICIGQATKISQFLLDSTKRYRAELTLGIQTDTQDTYGSILEEKEVKVSQDEIKKAILSFVGEYHQIPPMYSALKVKGKKLYELARQGIEIDREARKVQIHQINIISMVEDKVLFDVVCSKGTYIRTLCHDIGRVLGCGGVMSFLLRTATHNFDIESAITLEELHETEEIEAYLKPIDFPLDHILKINLDASYEKAALNGNRIYIKDNLYSIPTETEVRIYVEDDFIGIGNIKEDHEKKKYVKFSRLFT</sequence>
<dbReference type="HAMAP" id="MF_01080">
    <property type="entry name" value="TruB_bact"/>
    <property type="match status" value="1"/>
</dbReference>
<evidence type="ECO:0000313" key="8">
    <source>
        <dbReference type="EMBL" id="AKL95430.1"/>
    </source>
</evidence>
<feature type="domain" description="Pseudouridine synthase II N-terminal" evidence="6">
    <location>
        <begin position="23"/>
        <end position="170"/>
    </location>
</feature>
<dbReference type="EMBL" id="CP009687">
    <property type="protein sequence ID" value="AKL95430.1"/>
    <property type="molecule type" value="Genomic_DNA"/>
</dbReference>
<dbReference type="GO" id="GO:1990481">
    <property type="term" value="P:mRNA pseudouridine synthesis"/>
    <property type="evidence" value="ECO:0007669"/>
    <property type="project" value="TreeGrafter"/>
</dbReference>
<dbReference type="RefSeq" id="WP_044825902.1">
    <property type="nucleotide sequence ID" value="NZ_CP009687.1"/>
</dbReference>
<dbReference type="GO" id="GO:0031119">
    <property type="term" value="P:tRNA pseudouridine synthesis"/>
    <property type="evidence" value="ECO:0007669"/>
    <property type="project" value="UniProtKB-UniRule"/>
</dbReference>
<dbReference type="SUPFAM" id="SSF55120">
    <property type="entry name" value="Pseudouridine synthase"/>
    <property type="match status" value="1"/>
</dbReference>
<evidence type="ECO:0000256" key="4">
    <source>
        <dbReference type="ARBA" id="ARBA00023235"/>
    </source>
</evidence>
<dbReference type="FunFam" id="3.30.2350.10:FF:000011">
    <property type="entry name" value="tRNA pseudouridine synthase B"/>
    <property type="match status" value="1"/>
</dbReference>
<comment type="function">
    <text evidence="5">Responsible for synthesis of pseudouridine from uracil-55 in the psi GC loop of transfer RNAs.</text>
</comment>
<comment type="similarity">
    <text evidence="2 5">Belongs to the pseudouridine synthase TruB family. Type 1 subfamily.</text>
</comment>
<dbReference type="STRING" id="84022.CACET_c19820"/>
<dbReference type="GO" id="GO:0160148">
    <property type="term" value="F:tRNA pseudouridine(55) synthase activity"/>
    <property type="evidence" value="ECO:0007669"/>
    <property type="project" value="UniProtKB-EC"/>
</dbReference>
<dbReference type="OrthoDB" id="9802309at2"/>
<evidence type="ECO:0000259" key="7">
    <source>
        <dbReference type="Pfam" id="PF16198"/>
    </source>
</evidence>
<dbReference type="Gene3D" id="2.30.130.10">
    <property type="entry name" value="PUA domain"/>
    <property type="match status" value="1"/>
</dbReference>
<proteinExistence type="inferred from homology"/>
<protein>
    <recommendedName>
        <fullName evidence="5">tRNA pseudouridine synthase B</fullName>
        <ecNumber evidence="5">5.4.99.25</ecNumber>
    </recommendedName>
    <alternativeName>
        <fullName evidence="5">tRNA pseudouridine(55) synthase</fullName>
        <shortName evidence="5">Psi55 synthase</shortName>
    </alternativeName>
    <alternativeName>
        <fullName evidence="5">tRNA pseudouridylate synthase</fullName>
    </alternativeName>
    <alternativeName>
        <fullName evidence="5">tRNA-uridine isomerase</fullName>
    </alternativeName>
</protein>
<dbReference type="Pfam" id="PF01509">
    <property type="entry name" value="TruB_N"/>
    <property type="match status" value="1"/>
</dbReference>
<dbReference type="CDD" id="cd02573">
    <property type="entry name" value="PseudoU_synth_EcTruB"/>
    <property type="match status" value="1"/>
</dbReference>
<dbReference type="AlphaFoldDB" id="A0A0D8I9N2"/>
<dbReference type="InterPro" id="IPR014780">
    <property type="entry name" value="tRNA_psdUridine_synth_TruB"/>
</dbReference>
<comment type="catalytic activity">
    <reaction evidence="1 5">
        <text>uridine(55) in tRNA = pseudouridine(55) in tRNA</text>
        <dbReference type="Rhea" id="RHEA:42532"/>
        <dbReference type="Rhea" id="RHEA-COMP:10101"/>
        <dbReference type="Rhea" id="RHEA-COMP:10102"/>
        <dbReference type="ChEBI" id="CHEBI:65314"/>
        <dbReference type="ChEBI" id="CHEBI:65315"/>
        <dbReference type="EC" id="5.4.99.25"/>
    </reaction>
</comment>
<keyword evidence="4 5" id="KW-0413">Isomerase</keyword>
<keyword evidence="3 5" id="KW-0819">tRNA processing</keyword>